<dbReference type="Proteomes" id="UP000887104">
    <property type="component" value="Unassembled WGS sequence"/>
</dbReference>
<name>A0ABQ4P0L7_9GAMM</name>
<comment type="caution">
    <text evidence="2">The sequence shown here is derived from an EMBL/GenBank/DDBJ whole genome shotgun (WGS) entry which is preliminary data.</text>
</comment>
<dbReference type="PANTHER" id="PTHR43841">
    <property type="entry name" value="3-HYDROXYACYL-THIOESTER DEHYDRATASE HTDX-RELATED"/>
    <property type="match status" value="1"/>
</dbReference>
<feature type="domain" description="MaoC-like" evidence="1">
    <location>
        <begin position="192"/>
        <end position="288"/>
    </location>
</feature>
<dbReference type="InterPro" id="IPR029069">
    <property type="entry name" value="HotDog_dom_sf"/>
</dbReference>
<dbReference type="InterPro" id="IPR002539">
    <property type="entry name" value="MaoC-like_dom"/>
</dbReference>
<keyword evidence="3" id="KW-1185">Reference proteome</keyword>
<sequence>MVSRIIVKGFIGLNKEYSIDLKALPSLFTLYRKIFFGRKPGWDEQPLPMINIMTSDVTLSVDKVNQYAKVCGFEFDGKTLPPTYLYVMAFRLHAVIFTHDAITFPLLGMIHLKNSITLHRSCRVDEKFDIQCTLTTSRMTDSGLEFELVSKALVDGELVWEALSTYLYRIEGKGKRVRPPKGTDMAWDDPVSWSLAEDLGRRYAKASGDYNLIHLHPVMSKRFGFDRVLAHGMWSKGRCIAELMPSIIDRPCKIDVAFKLPLFMPSNVTFAADQLDGKTVFELRDQKGRRPHLSGEITYL</sequence>
<proteinExistence type="predicted"/>
<evidence type="ECO:0000259" key="1">
    <source>
        <dbReference type="Pfam" id="PF01575"/>
    </source>
</evidence>
<evidence type="ECO:0000313" key="2">
    <source>
        <dbReference type="EMBL" id="GIU40933.1"/>
    </source>
</evidence>
<reference evidence="2" key="1">
    <citation type="submission" date="2021-05" db="EMBL/GenBank/DDBJ databases">
        <title>Molecular characterization for Shewanella algae harboring chromosomal blaOXA-55-like strains isolated from clinical and environment sample.</title>
        <authorList>
            <person name="Ohama Y."/>
            <person name="Aoki K."/>
            <person name="Harada S."/>
            <person name="Moriya K."/>
            <person name="Ishii Y."/>
            <person name="Tateda K."/>
        </authorList>
    </citation>
    <scope>NUCLEOTIDE SEQUENCE</scope>
    <source>
        <strain evidence="2">JCM 11563</strain>
    </source>
</reference>
<organism evidence="2 3">
    <name type="scientific">Shewanella sairae</name>
    <dbReference type="NCBI Taxonomy" id="190310"/>
    <lineage>
        <taxon>Bacteria</taxon>
        <taxon>Pseudomonadati</taxon>
        <taxon>Pseudomonadota</taxon>
        <taxon>Gammaproteobacteria</taxon>
        <taxon>Alteromonadales</taxon>
        <taxon>Shewanellaceae</taxon>
        <taxon>Shewanella</taxon>
    </lineage>
</organism>
<dbReference type="EMBL" id="BPEY01000004">
    <property type="protein sequence ID" value="GIU40933.1"/>
    <property type="molecule type" value="Genomic_DNA"/>
</dbReference>
<gene>
    <name evidence="2" type="ORF">TUM4438_03350</name>
</gene>
<dbReference type="Gene3D" id="3.10.129.10">
    <property type="entry name" value="Hotdog Thioesterase"/>
    <property type="match status" value="1"/>
</dbReference>
<accession>A0ABQ4P0L7</accession>
<evidence type="ECO:0000313" key="3">
    <source>
        <dbReference type="Proteomes" id="UP000887104"/>
    </source>
</evidence>
<dbReference type="PANTHER" id="PTHR43841:SF1">
    <property type="entry name" value="3-HYDROXYACYL-THIOESTER DEHYDRATASE X"/>
    <property type="match status" value="1"/>
</dbReference>
<protein>
    <submittedName>
        <fullName evidence="2">Dehydratase</fullName>
    </submittedName>
</protein>
<dbReference type="Pfam" id="PF01575">
    <property type="entry name" value="MaoC_dehydratas"/>
    <property type="match status" value="1"/>
</dbReference>
<dbReference type="SUPFAM" id="SSF54637">
    <property type="entry name" value="Thioesterase/thiol ester dehydrase-isomerase"/>
    <property type="match status" value="2"/>
</dbReference>